<comment type="caution">
    <text evidence="1">The sequence shown here is derived from an EMBL/GenBank/DDBJ whole genome shotgun (WGS) entry which is preliminary data.</text>
</comment>
<dbReference type="PANTHER" id="PTHR46082:SF6">
    <property type="entry name" value="AAA+ ATPASE DOMAIN-CONTAINING PROTEIN-RELATED"/>
    <property type="match status" value="1"/>
</dbReference>
<name>A0A9N9ZAH9_9HYPO</name>
<dbReference type="SUPFAM" id="SSF48452">
    <property type="entry name" value="TPR-like"/>
    <property type="match status" value="1"/>
</dbReference>
<keyword evidence="2" id="KW-1185">Reference proteome</keyword>
<dbReference type="Proteomes" id="UP000775872">
    <property type="component" value="Unassembled WGS sequence"/>
</dbReference>
<reference evidence="1" key="1">
    <citation type="submission" date="2021-10" db="EMBL/GenBank/DDBJ databases">
        <authorList>
            <person name="Piombo E."/>
        </authorList>
    </citation>
    <scope>NUCLEOTIDE SEQUENCE</scope>
</reference>
<dbReference type="InterPro" id="IPR011990">
    <property type="entry name" value="TPR-like_helical_dom_sf"/>
</dbReference>
<dbReference type="Pfam" id="PF13374">
    <property type="entry name" value="TPR_10"/>
    <property type="match status" value="2"/>
</dbReference>
<dbReference type="EMBL" id="CABFOC020000043">
    <property type="protein sequence ID" value="CAH0051971.1"/>
    <property type="molecule type" value="Genomic_DNA"/>
</dbReference>
<accession>A0A9N9ZAH9</accession>
<evidence type="ECO:0000313" key="2">
    <source>
        <dbReference type="Proteomes" id="UP000775872"/>
    </source>
</evidence>
<dbReference type="PANTHER" id="PTHR46082">
    <property type="entry name" value="ATP/GTP-BINDING PROTEIN-RELATED"/>
    <property type="match status" value="1"/>
</dbReference>
<dbReference type="AlphaFoldDB" id="A0A9N9ZAH9"/>
<proteinExistence type="predicted"/>
<gene>
    <name evidence="1" type="ORF">CSOL1703_00014902</name>
</gene>
<evidence type="ECO:0000313" key="1">
    <source>
        <dbReference type="EMBL" id="CAH0051971.1"/>
    </source>
</evidence>
<dbReference type="InterPro" id="IPR053137">
    <property type="entry name" value="NLR-like"/>
</dbReference>
<protein>
    <recommendedName>
        <fullName evidence="3">Kinesin light chain</fullName>
    </recommendedName>
</protein>
<sequence>MRDDEKAETTYKEIIRVQRRELGAEHPHTLDTMSSLASFLIRADRMPAAETMLQDVIVGRQQALGESHPDTIESMDSLRDVLSQQGKFIDATGQAEKIVELQKKTLGEEHDETLGSMIILAVTHAWRGEYLIPMALCQQVIKTIMNTSDGDDGILRLAVLHLVELLYLQGKFEEAELACRDVFLHIAKSRKNPDADVVQFKASLINDLHEAEIDELAAKFEREVDEVRSKASGS</sequence>
<organism evidence="1 2">
    <name type="scientific">Clonostachys solani</name>
    <dbReference type="NCBI Taxonomy" id="160281"/>
    <lineage>
        <taxon>Eukaryota</taxon>
        <taxon>Fungi</taxon>
        <taxon>Dikarya</taxon>
        <taxon>Ascomycota</taxon>
        <taxon>Pezizomycotina</taxon>
        <taxon>Sordariomycetes</taxon>
        <taxon>Hypocreomycetidae</taxon>
        <taxon>Hypocreales</taxon>
        <taxon>Bionectriaceae</taxon>
        <taxon>Clonostachys</taxon>
    </lineage>
</organism>
<dbReference type="OrthoDB" id="5390606at2759"/>
<evidence type="ECO:0008006" key="3">
    <source>
        <dbReference type="Google" id="ProtNLM"/>
    </source>
</evidence>
<dbReference type="Gene3D" id="1.25.40.10">
    <property type="entry name" value="Tetratricopeptide repeat domain"/>
    <property type="match status" value="1"/>
</dbReference>